<evidence type="ECO:0000313" key="4">
    <source>
        <dbReference type="EMBL" id="OAN33009.1"/>
    </source>
</evidence>
<dbReference type="RefSeq" id="WP_064284123.1">
    <property type="nucleotide sequence ID" value="NZ_LWCS01000050.1"/>
</dbReference>
<keyword evidence="2" id="KW-0560">Oxidoreductase</keyword>
<dbReference type="OrthoDB" id="9798230at2"/>
<dbReference type="EMBL" id="LWCS01000050">
    <property type="protein sequence ID" value="OAN33009.1"/>
    <property type="molecule type" value="Genomic_DNA"/>
</dbReference>
<dbReference type="InterPro" id="IPR029479">
    <property type="entry name" value="Nitroreductase"/>
</dbReference>
<comment type="similarity">
    <text evidence="1">Belongs to the nitroreductase family.</text>
</comment>
<dbReference type="Proteomes" id="UP000078396">
    <property type="component" value="Unassembled WGS sequence"/>
</dbReference>
<dbReference type="InterPro" id="IPR000415">
    <property type="entry name" value="Nitroreductase-like"/>
</dbReference>
<dbReference type="GO" id="GO:0016491">
    <property type="term" value="F:oxidoreductase activity"/>
    <property type="evidence" value="ECO:0007669"/>
    <property type="project" value="UniProtKB-KW"/>
</dbReference>
<evidence type="ECO:0000259" key="3">
    <source>
        <dbReference type="Pfam" id="PF00881"/>
    </source>
</evidence>
<name>A0A178LNP5_MYCIR</name>
<reference evidence="4 5" key="1">
    <citation type="submission" date="2016-04" db="EMBL/GenBank/DDBJ databases">
        <title>Draft Genome Sequences of Staphylococcus capitis Strain H36, S. capitis Strain H65, S. cohnii Strain H62, S. hominis Strain H69, Mycobacterium iranicum Strain H39, Plantibacter sp. Strain H53, Pseudomonas oryzihabitans Strain H72, and Microbacterium sp. Strain H83, isolated from residential settings.</title>
        <authorList>
            <person name="Lymperopoulou D."/>
            <person name="Adams R.I."/>
            <person name="Lindow S."/>
            <person name="Coil D.A."/>
            <person name="Jospin G."/>
            <person name="Eisen J.A."/>
        </authorList>
    </citation>
    <scope>NUCLEOTIDE SEQUENCE [LARGE SCALE GENOMIC DNA]</scope>
    <source>
        <strain evidence="4 5">H39</strain>
    </source>
</reference>
<dbReference type="PANTHER" id="PTHR43673">
    <property type="entry name" value="NAD(P)H NITROREDUCTASE YDGI-RELATED"/>
    <property type="match status" value="1"/>
</dbReference>
<feature type="domain" description="Nitroreductase" evidence="3">
    <location>
        <begin position="9"/>
        <end position="184"/>
    </location>
</feature>
<sequence>MTHPIVTAIEERRTVTRFDAARTLTDNEIVELIGWATRAPSSFNLQNWRFIAVRSPEAKARLRPIAWDQPKISDAAVTFIVVGVFADHEAMSDRLNPAVNAGIMPADLVAGWEEAARNLYYEQNWRARDEAVRSATFAAGHMIFAAHAKGLGAGPMIGFDADAVSAEFGLASNEIPVLLLAVGHPAHGNWPQKPRRPLPEVTELV</sequence>
<accession>A0A178LNP5</accession>
<proteinExistence type="inferred from homology"/>
<comment type="caution">
    <text evidence="4">The sequence shown here is derived from an EMBL/GenBank/DDBJ whole genome shotgun (WGS) entry which is preliminary data.</text>
</comment>
<evidence type="ECO:0000256" key="1">
    <source>
        <dbReference type="ARBA" id="ARBA00007118"/>
    </source>
</evidence>
<evidence type="ECO:0000313" key="5">
    <source>
        <dbReference type="Proteomes" id="UP000078396"/>
    </source>
</evidence>
<dbReference type="SUPFAM" id="SSF55469">
    <property type="entry name" value="FMN-dependent nitroreductase-like"/>
    <property type="match status" value="1"/>
</dbReference>
<organism evidence="4 5">
    <name type="scientific">Mycolicibacterium iranicum</name>
    <name type="common">Mycobacterium iranicum</name>
    <dbReference type="NCBI Taxonomy" id="912594"/>
    <lineage>
        <taxon>Bacteria</taxon>
        <taxon>Bacillati</taxon>
        <taxon>Actinomycetota</taxon>
        <taxon>Actinomycetes</taxon>
        <taxon>Mycobacteriales</taxon>
        <taxon>Mycobacteriaceae</taxon>
        <taxon>Mycolicibacterium</taxon>
    </lineage>
</organism>
<dbReference type="Pfam" id="PF00881">
    <property type="entry name" value="Nitroreductase"/>
    <property type="match status" value="1"/>
</dbReference>
<dbReference type="AlphaFoldDB" id="A0A178LNP5"/>
<evidence type="ECO:0000256" key="2">
    <source>
        <dbReference type="ARBA" id="ARBA00023002"/>
    </source>
</evidence>
<gene>
    <name evidence="4" type="ORF">A4X20_28075</name>
</gene>
<dbReference type="Gene3D" id="3.40.109.10">
    <property type="entry name" value="NADH Oxidase"/>
    <property type="match status" value="1"/>
</dbReference>
<protein>
    <submittedName>
        <fullName evidence="4">NAD(P)H nitroreductase</fullName>
    </submittedName>
</protein>